<reference evidence="2" key="1">
    <citation type="submission" date="2021-04" db="EMBL/GenBank/DDBJ databases">
        <title>Phycicoccus avicenniae sp. nov., a novel endophytic actinomycetes isolated from branch of Avicennia mariana.</title>
        <authorList>
            <person name="Tuo L."/>
        </authorList>
    </citation>
    <scope>NUCLEOTIDE SEQUENCE</scope>
    <source>
        <strain evidence="2">BSK3Z-2</strain>
    </source>
</reference>
<keyword evidence="3" id="KW-1185">Reference proteome</keyword>
<evidence type="ECO:0000313" key="2">
    <source>
        <dbReference type="EMBL" id="MBR7744892.1"/>
    </source>
</evidence>
<evidence type="ECO:0000259" key="1">
    <source>
        <dbReference type="Pfam" id="PF04296"/>
    </source>
</evidence>
<evidence type="ECO:0000313" key="3">
    <source>
        <dbReference type="Proteomes" id="UP000677016"/>
    </source>
</evidence>
<proteinExistence type="predicted"/>
<dbReference type="AlphaFoldDB" id="A0A941I178"/>
<organism evidence="2 3">
    <name type="scientific">Phycicoccus avicenniae</name>
    <dbReference type="NCBI Taxonomy" id="2828860"/>
    <lineage>
        <taxon>Bacteria</taxon>
        <taxon>Bacillati</taxon>
        <taxon>Actinomycetota</taxon>
        <taxon>Actinomycetes</taxon>
        <taxon>Micrococcales</taxon>
        <taxon>Intrasporangiaceae</taxon>
        <taxon>Phycicoccus</taxon>
    </lineage>
</organism>
<accession>A0A941I178</accession>
<dbReference type="InterPro" id="IPR035931">
    <property type="entry name" value="YlxR-like_sf"/>
</dbReference>
<sequence length="109" mass="12017">MDRTGPRPSAPVRTCIGCRRVDSRSTLLRVVLGQGESGPTVVPDPQRRLPGRGAWLHADPTCLDLAVRRRAFGRALRSGAGPDTAAVADWVRARAQEDNRHEIENRKRV</sequence>
<dbReference type="Proteomes" id="UP000677016">
    <property type="component" value="Unassembled WGS sequence"/>
</dbReference>
<dbReference type="Gene3D" id="3.30.1230.10">
    <property type="entry name" value="YlxR-like"/>
    <property type="match status" value="1"/>
</dbReference>
<name>A0A941I178_9MICO</name>
<feature type="domain" description="YlxR" evidence="1">
    <location>
        <begin position="13"/>
        <end position="79"/>
    </location>
</feature>
<dbReference type="EMBL" id="JAGSNF010000025">
    <property type="protein sequence ID" value="MBR7744892.1"/>
    <property type="molecule type" value="Genomic_DNA"/>
</dbReference>
<dbReference type="SUPFAM" id="SSF64376">
    <property type="entry name" value="YlxR-like"/>
    <property type="match status" value="1"/>
</dbReference>
<dbReference type="InterPro" id="IPR037465">
    <property type="entry name" value="YlxR"/>
</dbReference>
<dbReference type="InterPro" id="IPR007393">
    <property type="entry name" value="YlxR_dom"/>
</dbReference>
<dbReference type="PANTHER" id="PTHR34215">
    <property type="entry name" value="BLL0784 PROTEIN"/>
    <property type="match status" value="1"/>
</dbReference>
<dbReference type="Pfam" id="PF04296">
    <property type="entry name" value="YlxR"/>
    <property type="match status" value="1"/>
</dbReference>
<dbReference type="PANTHER" id="PTHR34215:SF1">
    <property type="entry name" value="YLXR DOMAIN-CONTAINING PROTEIN"/>
    <property type="match status" value="1"/>
</dbReference>
<gene>
    <name evidence="2" type="ORF">KC207_16480</name>
</gene>
<protein>
    <submittedName>
        <fullName evidence="2">YlxR family protein</fullName>
    </submittedName>
</protein>
<comment type="caution">
    <text evidence="2">The sequence shown here is derived from an EMBL/GenBank/DDBJ whole genome shotgun (WGS) entry which is preliminary data.</text>
</comment>